<evidence type="ECO:0000256" key="6">
    <source>
        <dbReference type="ARBA" id="ARBA00022723"/>
    </source>
</evidence>
<comment type="cofactor">
    <cofactor evidence="2">
        <name>Mg(2+)</name>
        <dbReference type="ChEBI" id="CHEBI:18420"/>
    </cofactor>
</comment>
<feature type="domain" description="Poly(A) RNA polymerase mitochondrial-like central palm" evidence="11">
    <location>
        <begin position="265"/>
        <end position="402"/>
    </location>
</feature>
<dbReference type="Pfam" id="PF22600">
    <property type="entry name" value="MTPAP-like_central"/>
    <property type="match status" value="1"/>
</dbReference>
<dbReference type="PANTHER" id="PTHR12271">
    <property type="entry name" value="POLY A POLYMERASE CID PAP -RELATED"/>
    <property type="match status" value="1"/>
</dbReference>
<evidence type="ECO:0000313" key="13">
    <source>
        <dbReference type="Proteomes" id="UP001374579"/>
    </source>
</evidence>
<evidence type="ECO:0000256" key="4">
    <source>
        <dbReference type="ARBA" id="ARBA00022490"/>
    </source>
</evidence>
<dbReference type="Proteomes" id="UP001374579">
    <property type="component" value="Unassembled WGS sequence"/>
</dbReference>
<feature type="region of interest" description="Disordered" evidence="9">
    <location>
        <begin position="164"/>
        <end position="240"/>
    </location>
</feature>
<dbReference type="GO" id="GO:1990817">
    <property type="term" value="F:poly(A) RNA polymerase activity"/>
    <property type="evidence" value="ECO:0007669"/>
    <property type="project" value="TreeGrafter"/>
</dbReference>
<evidence type="ECO:0000259" key="10">
    <source>
        <dbReference type="Pfam" id="PF03828"/>
    </source>
</evidence>
<evidence type="ECO:0000256" key="7">
    <source>
        <dbReference type="ARBA" id="ARBA00022842"/>
    </source>
</evidence>
<evidence type="ECO:0000256" key="2">
    <source>
        <dbReference type="ARBA" id="ARBA00001946"/>
    </source>
</evidence>
<name>A0AAN9C384_9CAEN</name>
<dbReference type="InterPro" id="IPR054708">
    <property type="entry name" value="MTPAP-like_central"/>
</dbReference>
<proteinExistence type="inferred from homology"/>
<dbReference type="Gene3D" id="1.10.1410.10">
    <property type="match status" value="1"/>
</dbReference>
<gene>
    <name evidence="12" type="ORF">V1264_002073</name>
</gene>
<organism evidence="12 13">
    <name type="scientific">Littorina saxatilis</name>
    <dbReference type="NCBI Taxonomy" id="31220"/>
    <lineage>
        <taxon>Eukaryota</taxon>
        <taxon>Metazoa</taxon>
        <taxon>Spiralia</taxon>
        <taxon>Lophotrochozoa</taxon>
        <taxon>Mollusca</taxon>
        <taxon>Gastropoda</taxon>
        <taxon>Caenogastropoda</taxon>
        <taxon>Littorinimorpha</taxon>
        <taxon>Littorinoidea</taxon>
        <taxon>Littorinidae</taxon>
        <taxon>Littorina</taxon>
    </lineage>
</organism>
<dbReference type="PANTHER" id="PTHR12271:SF40">
    <property type="entry name" value="POLY(A) RNA POLYMERASE GLD2"/>
    <property type="match status" value="1"/>
</dbReference>
<sequence length="587" mass="66963">MLSTYLTRLYCGHQTTTAFLTTQTLPSTLLRFYLEPVIHSIAQQLPQKFLISTFLSECLRSSAKGDHNWGECPHLDTNQRVLCESAILLRKHCLHVQKEERKSDSAGSMLPFPNQGNRGMFYQPALPTMNMNMMNPMFMQQQGMFLPGPQMAYYNGAFMNGQVQFKGRGNRSPMGGPGGGPRFSPQRGQSQPQQQYPQDNNRNRNNLKRKSSDQDFSARKVGRFQGFEPPNSSRSSFDTSTSMHVPLVNGVKLIHHVPGQPCERITEAIVQYYNDFHQSEEDLKHKIILSKCLYAIVRDIFPGCRLFIVGSSLSGFGTHTSDMDLCLLVSQIQDIDQKDEAVHILNAVHKSLRSCTFIKSSQVIRAKVPILKFTDSKKDIECDLNINNGVGIRNTHLLKYYCLSDPRVAPLMLFVKFWARFHDINDARKRTISSYSLALMLIHYLQVCTPPVLPCLQKLYPDRFHMKTDVKNLRLDEPLPELRSKNDDSLGKLFQGFLDYYALQFRSDTDVISVGEGRVLNRGVVMRNSGDPTQWKYLCIEEPFDRSNTARSVFDPYIFQRIRQVFCRSAEVLKTRGDVAAILSQPF</sequence>
<feature type="compositionally biased region" description="Low complexity" evidence="9">
    <location>
        <begin position="182"/>
        <end position="204"/>
    </location>
</feature>
<reference evidence="12 13" key="1">
    <citation type="submission" date="2024-02" db="EMBL/GenBank/DDBJ databases">
        <title>Chromosome-scale genome assembly of the rough periwinkle Littorina saxatilis.</title>
        <authorList>
            <person name="De Jode A."/>
            <person name="Faria R."/>
            <person name="Formenti G."/>
            <person name="Sims Y."/>
            <person name="Smith T.P."/>
            <person name="Tracey A."/>
            <person name="Wood J.M.D."/>
            <person name="Zagrodzka Z.B."/>
            <person name="Johannesson K."/>
            <person name="Butlin R.K."/>
            <person name="Leder E.H."/>
        </authorList>
    </citation>
    <scope>NUCLEOTIDE SEQUENCE [LARGE SCALE GENOMIC DNA]</scope>
    <source>
        <strain evidence="12">Snail1</strain>
        <tissue evidence="12">Muscle</tissue>
    </source>
</reference>
<keyword evidence="4" id="KW-0963">Cytoplasm</keyword>
<evidence type="ECO:0008006" key="14">
    <source>
        <dbReference type="Google" id="ProtNLM"/>
    </source>
</evidence>
<dbReference type="CDD" id="cd05402">
    <property type="entry name" value="NT_PAP_TUTase"/>
    <property type="match status" value="1"/>
</dbReference>
<dbReference type="GO" id="GO:0005737">
    <property type="term" value="C:cytoplasm"/>
    <property type="evidence" value="ECO:0007669"/>
    <property type="project" value="UniProtKB-SubCell"/>
</dbReference>
<feature type="domain" description="PAP-associated" evidence="10">
    <location>
        <begin position="489"/>
        <end position="548"/>
    </location>
</feature>
<dbReference type="AlphaFoldDB" id="A0AAN9C384"/>
<dbReference type="InterPro" id="IPR043519">
    <property type="entry name" value="NT_sf"/>
</dbReference>
<evidence type="ECO:0000256" key="9">
    <source>
        <dbReference type="SAM" id="MobiDB-lite"/>
    </source>
</evidence>
<dbReference type="EMBL" id="JBAMIC010000001">
    <property type="protein sequence ID" value="KAK7116384.1"/>
    <property type="molecule type" value="Genomic_DNA"/>
</dbReference>
<evidence type="ECO:0000256" key="5">
    <source>
        <dbReference type="ARBA" id="ARBA00022679"/>
    </source>
</evidence>
<keyword evidence="7" id="KW-0460">Magnesium</keyword>
<evidence type="ECO:0000256" key="8">
    <source>
        <dbReference type="ARBA" id="ARBA00038491"/>
    </source>
</evidence>
<dbReference type="GO" id="GO:0046872">
    <property type="term" value="F:metal ion binding"/>
    <property type="evidence" value="ECO:0007669"/>
    <property type="project" value="UniProtKB-KW"/>
</dbReference>
<comment type="similarity">
    <text evidence="8">Belongs to the DNA polymerase type-B-like family. GLD2 subfamily.</text>
</comment>
<protein>
    <recommendedName>
        <fullName evidence="14">PAP-associated domain-containing protein</fullName>
    </recommendedName>
</protein>
<keyword evidence="5" id="KW-0808">Transferase</keyword>
<keyword evidence="13" id="KW-1185">Reference proteome</keyword>
<keyword evidence="6" id="KW-0479">Metal-binding</keyword>
<evidence type="ECO:0000256" key="3">
    <source>
        <dbReference type="ARBA" id="ARBA00004496"/>
    </source>
</evidence>
<dbReference type="SUPFAM" id="SSF81301">
    <property type="entry name" value="Nucleotidyltransferase"/>
    <property type="match status" value="1"/>
</dbReference>
<accession>A0AAN9C384</accession>
<comment type="cofactor">
    <cofactor evidence="1">
        <name>Mn(2+)</name>
        <dbReference type="ChEBI" id="CHEBI:29035"/>
    </cofactor>
</comment>
<dbReference type="GO" id="GO:0031123">
    <property type="term" value="P:RNA 3'-end processing"/>
    <property type="evidence" value="ECO:0007669"/>
    <property type="project" value="TreeGrafter"/>
</dbReference>
<evidence type="ECO:0000256" key="1">
    <source>
        <dbReference type="ARBA" id="ARBA00001936"/>
    </source>
</evidence>
<comment type="subcellular location">
    <subcellularLocation>
        <location evidence="3">Cytoplasm</location>
    </subcellularLocation>
</comment>
<dbReference type="InterPro" id="IPR002058">
    <property type="entry name" value="PAP_assoc"/>
</dbReference>
<dbReference type="SUPFAM" id="SSF81631">
    <property type="entry name" value="PAP/OAS1 substrate-binding domain"/>
    <property type="match status" value="1"/>
</dbReference>
<evidence type="ECO:0000313" key="12">
    <source>
        <dbReference type="EMBL" id="KAK7116384.1"/>
    </source>
</evidence>
<dbReference type="Gene3D" id="3.30.460.10">
    <property type="entry name" value="Beta Polymerase, domain 2"/>
    <property type="match status" value="1"/>
</dbReference>
<evidence type="ECO:0000259" key="11">
    <source>
        <dbReference type="Pfam" id="PF22600"/>
    </source>
</evidence>
<dbReference type="Pfam" id="PF03828">
    <property type="entry name" value="PAP_assoc"/>
    <property type="match status" value="1"/>
</dbReference>
<comment type="caution">
    <text evidence="12">The sequence shown here is derived from an EMBL/GenBank/DDBJ whole genome shotgun (WGS) entry which is preliminary data.</text>
</comment>